<dbReference type="Proteomes" id="UP001493487">
    <property type="component" value="Unassembled WGS sequence"/>
</dbReference>
<organism evidence="2 3">
    <name type="scientific">Cohnella silvisoli</name>
    <dbReference type="NCBI Taxonomy" id="2873699"/>
    <lineage>
        <taxon>Bacteria</taxon>
        <taxon>Bacillati</taxon>
        <taxon>Bacillota</taxon>
        <taxon>Bacilli</taxon>
        <taxon>Bacillales</taxon>
        <taxon>Paenibacillaceae</taxon>
        <taxon>Cohnella</taxon>
    </lineage>
</organism>
<name>A0ABV1KLI5_9BACL</name>
<keyword evidence="1" id="KW-0472">Membrane</keyword>
<sequence length="49" mass="5718">MNFDLNIVPFSRRESFLAISLLTAAVLVVGFLFYFRWIRPILSNGLRSR</sequence>
<comment type="caution">
    <text evidence="2">The sequence shown here is derived from an EMBL/GenBank/DDBJ whole genome shotgun (WGS) entry which is preliminary data.</text>
</comment>
<keyword evidence="1" id="KW-0812">Transmembrane</keyword>
<keyword evidence="3" id="KW-1185">Reference proteome</keyword>
<proteinExistence type="predicted"/>
<feature type="transmembrane region" description="Helical" evidence="1">
    <location>
        <begin position="15"/>
        <end position="35"/>
    </location>
</feature>
<evidence type="ECO:0000256" key="1">
    <source>
        <dbReference type="SAM" id="Phobius"/>
    </source>
</evidence>
<evidence type="ECO:0000313" key="2">
    <source>
        <dbReference type="EMBL" id="MEQ4480989.1"/>
    </source>
</evidence>
<gene>
    <name evidence="2" type="ORF">QJS35_01130</name>
</gene>
<evidence type="ECO:0000313" key="3">
    <source>
        <dbReference type="Proteomes" id="UP001493487"/>
    </source>
</evidence>
<protein>
    <submittedName>
        <fullName evidence="2">Uncharacterized protein</fullName>
    </submittedName>
</protein>
<dbReference type="EMBL" id="JASKHM010000001">
    <property type="protein sequence ID" value="MEQ4480989.1"/>
    <property type="molecule type" value="Genomic_DNA"/>
</dbReference>
<keyword evidence="1" id="KW-1133">Transmembrane helix</keyword>
<dbReference type="RefSeq" id="WP_232182780.1">
    <property type="nucleotide sequence ID" value="NZ_JAIOAP010000001.1"/>
</dbReference>
<accession>A0ABV1KLI5</accession>
<reference evidence="2 3" key="1">
    <citation type="journal article" date="2023" name="Genome Announc.">
        <title>Pan-Genome Analyses of the Genus Cohnella and Proposal of the Novel Species Cohnella silvisoli sp. nov., Isolated from Forest Soil.</title>
        <authorList>
            <person name="Wang C."/>
            <person name="Mao L."/>
            <person name="Bao G."/>
            <person name="Zhu H."/>
        </authorList>
    </citation>
    <scope>NUCLEOTIDE SEQUENCE [LARGE SCALE GENOMIC DNA]</scope>
    <source>
        <strain evidence="2 3">NL03-T5-1</strain>
    </source>
</reference>